<evidence type="ECO:0000313" key="3">
    <source>
        <dbReference type="Proteomes" id="UP000614350"/>
    </source>
</evidence>
<evidence type="ECO:0000313" key="2">
    <source>
        <dbReference type="EMBL" id="KAF7388115.1"/>
    </source>
</evidence>
<dbReference type="Proteomes" id="UP000614350">
    <property type="component" value="Unassembled WGS sequence"/>
</dbReference>
<dbReference type="EMBL" id="JACSEA010000012">
    <property type="protein sequence ID" value="KAF7388115.1"/>
    <property type="molecule type" value="Genomic_DNA"/>
</dbReference>
<feature type="compositionally biased region" description="Basic and acidic residues" evidence="1">
    <location>
        <begin position="99"/>
        <end position="108"/>
    </location>
</feature>
<sequence>MEKRNLEKRQRYGYLISIVSQEITIHGIPYDNDDDDDDDDDDEDGDVDDDGDDDDDDDDDDDNEDSLTEKSGLFVPVQRVKASEDEEHFEQEPIIFTRSKHESLRESLEASMRNTRKRA</sequence>
<name>A0A834MXG7_VESVU</name>
<accession>A0A834MXG7</accession>
<keyword evidence="3" id="KW-1185">Reference proteome</keyword>
<feature type="region of interest" description="Disordered" evidence="1">
    <location>
        <begin position="26"/>
        <end position="119"/>
    </location>
</feature>
<evidence type="ECO:0000256" key="1">
    <source>
        <dbReference type="SAM" id="MobiDB-lite"/>
    </source>
</evidence>
<feature type="compositionally biased region" description="Acidic residues" evidence="1">
    <location>
        <begin position="31"/>
        <end position="66"/>
    </location>
</feature>
<comment type="caution">
    <text evidence="2">The sequence shown here is derived from an EMBL/GenBank/DDBJ whole genome shotgun (WGS) entry which is preliminary data.</text>
</comment>
<gene>
    <name evidence="2" type="ORF">HZH66_010882</name>
</gene>
<reference evidence="2" key="1">
    <citation type="journal article" date="2020" name="G3 (Bethesda)">
        <title>High-Quality Assemblies for Three Invasive Social Wasps from the &lt;i&gt;Vespula&lt;/i&gt; Genus.</title>
        <authorList>
            <person name="Harrop T.W.R."/>
            <person name="Guhlin J."/>
            <person name="McLaughlin G.M."/>
            <person name="Permina E."/>
            <person name="Stockwell P."/>
            <person name="Gilligan J."/>
            <person name="Le Lec M.F."/>
            <person name="Gruber M.A.M."/>
            <person name="Quinn O."/>
            <person name="Lovegrove M."/>
            <person name="Duncan E.J."/>
            <person name="Remnant E.J."/>
            <person name="Van Eeckhoven J."/>
            <person name="Graham B."/>
            <person name="Knapp R.A."/>
            <person name="Langford K.W."/>
            <person name="Kronenberg Z."/>
            <person name="Press M.O."/>
            <person name="Eacker S.M."/>
            <person name="Wilson-Rankin E.E."/>
            <person name="Purcell J."/>
            <person name="Lester P.J."/>
            <person name="Dearden P.K."/>
        </authorList>
    </citation>
    <scope>NUCLEOTIDE SEQUENCE</scope>
    <source>
        <strain evidence="2">Marl-1</strain>
    </source>
</reference>
<protein>
    <submittedName>
        <fullName evidence="2">Uncharacterized protein</fullName>
    </submittedName>
</protein>
<organism evidence="2 3">
    <name type="scientific">Vespula vulgaris</name>
    <name type="common">Yellow jacket</name>
    <name type="synonym">Wasp</name>
    <dbReference type="NCBI Taxonomy" id="7454"/>
    <lineage>
        <taxon>Eukaryota</taxon>
        <taxon>Metazoa</taxon>
        <taxon>Ecdysozoa</taxon>
        <taxon>Arthropoda</taxon>
        <taxon>Hexapoda</taxon>
        <taxon>Insecta</taxon>
        <taxon>Pterygota</taxon>
        <taxon>Neoptera</taxon>
        <taxon>Endopterygota</taxon>
        <taxon>Hymenoptera</taxon>
        <taxon>Apocrita</taxon>
        <taxon>Aculeata</taxon>
        <taxon>Vespoidea</taxon>
        <taxon>Vespidae</taxon>
        <taxon>Vespinae</taxon>
        <taxon>Vespula</taxon>
    </lineage>
</organism>
<proteinExistence type="predicted"/>
<dbReference type="AlphaFoldDB" id="A0A834MXG7"/>